<keyword evidence="2" id="KW-1185">Reference proteome</keyword>
<dbReference type="EMBL" id="SSNZ01000011">
    <property type="protein sequence ID" value="THF47673.1"/>
    <property type="molecule type" value="Genomic_DNA"/>
</dbReference>
<evidence type="ECO:0000313" key="1">
    <source>
        <dbReference type="EMBL" id="THF47673.1"/>
    </source>
</evidence>
<evidence type="ECO:0000313" key="2">
    <source>
        <dbReference type="Proteomes" id="UP000307507"/>
    </source>
</evidence>
<proteinExistence type="predicted"/>
<dbReference type="Pfam" id="PF19852">
    <property type="entry name" value="DUF6327"/>
    <property type="match status" value="1"/>
</dbReference>
<accession>A0A4S3ZQ58</accession>
<sequence length="78" mass="9170">MERKKYSSYDEINRELEILKVQKELDYRRLVYAVEKTRDDLTPGVFTSGVVRSIGSFFTKSGTIQNLLIGFIFNRLFK</sequence>
<gene>
    <name evidence="1" type="ORF">E6C50_16485</name>
</gene>
<dbReference type="Proteomes" id="UP000307507">
    <property type="component" value="Unassembled WGS sequence"/>
</dbReference>
<name>A0A4S3ZQ58_9FLAO</name>
<comment type="caution">
    <text evidence="1">The sequence shown here is derived from an EMBL/GenBank/DDBJ whole genome shotgun (WGS) entry which is preliminary data.</text>
</comment>
<dbReference type="RefSeq" id="WP_136404347.1">
    <property type="nucleotide sequence ID" value="NZ_SSNZ01000011.1"/>
</dbReference>
<dbReference type="AlphaFoldDB" id="A0A4S3ZQ58"/>
<protein>
    <submittedName>
        <fullName evidence="1">Uncharacterized protein</fullName>
    </submittedName>
</protein>
<organism evidence="1 2">
    <name type="scientific">Flavobacterium supellecticarium</name>
    <dbReference type="NCBI Taxonomy" id="2565924"/>
    <lineage>
        <taxon>Bacteria</taxon>
        <taxon>Pseudomonadati</taxon>
        <taxon>Bacteroidota</taxon>
        <taxon>Flavobacteriia</taxon>
        <taxon>Flavobacteriales</taxon>
        <taxon>Flavobacteriaceae</taxon>
        <taxon>Flavobacterium</taxon>
    </lineage>
</organism>
<reference evidence="1 2" key="1">
    <citation type="submission" date="2019-04" db="EMBL/GenBank/DDBJ databases">
        <title>Flavobacterium sp. nov. isolated from construction timber.</title>
        <authorList>
            <person name="Lin S.-Y."/>
            <person name="Chang C.-T."/>
            <person name="Young C.-C."/>
        </authorList>
    </citation>
    <scope>NUCLEOTIDE SEQUENCE [LARGE SCALE GENOMIC DNA]</scope>
    <source>
        <strain evidence="1 2">CC-CTC003</strain>
    </source>
</reference>
<dbReference type="InterPro" id="IPR046290">
    <property type="entry name" value="DUF6327"/>
</dbReference>
<dbReference type="OrthoDB" id="1150607at2"/>